<dbReference type="InterPro" id="IPR004089">
    <property type="entry name" value="MCPsignal_dom"/>
</dbReference>
<dbReference type="InterPro" id="IPR051310">
    <property type="entry name" value="MCP_chemotaxis"/>
</dbReference>
<dbReference type="Pfam" id="PF00015">
    <property type="entry name" value="MCPsignal"/>
    <property type="match status" value="1"/>
</dbReference>
<keyword evidence="8 12" id="KW-0472">Membrane</keyword>
<dbReference type="KEGG" id="bph:Bphy_6386"/>
<evidence type="ECO:0000256" key="7">
    <source>
        <dbReference type="ARBA" id="ARBA00022989"/>
    </source>
</evidence>
<dbReference type="HOGENOM" id="CLU_000445_107_16_4"/>
<keyword evidence="7 12" id="KW-1133">Transmembrane helix</keyword>
<evidence type="ECO:0000256" key="2">
    <source>
        <dbReference type="ARBA" id="ARBA00022475"/>
    </source>
</evidence>
<name>B2JWU0_PARP8</name>
<feature type="transmembrane region" description="Helical" evidence="12">
    <location>
        <begin position="212"/>
        <end position="236"/>
    </location>
</feature>
<dbReference type="InterPro" id="IPR003122">
    <property type="entry name" value="Tar_rcpt_lig-bd"/>
</dbReference>
<keyword evidence="9 11" id="KW-0807">Transducer</keyword>
<evidence type="ECO:0000256" key="9">
    <source>
        <dbReference type="ARBA" id="ARBA00023224"/>
    </source>
</evidence>
<dbReference type="SUPFAM" id="SSF58104">
    <property type="entry name" value="Methyl-accepting chemotaxis protein (MCP) signaling domain"/>
    <property type="match status" value="1"/>
</dbReference>
<dbReference type="Gene3D" id="1.10.287.950">
    <property type="entry name" value="Methyl-accepting chemotaxis protein"/>
    <property type="match status" value="1"/>
</dbReference>
<evidence type="ECO:0000313" key="16">
    <source>
        <dbReference type="Proteomes" id="UP000001192"/>
    </source>
</evidence>
<dbReference type="AlphaFoldDB" id="B2JWU0"/>
<keyword evidence="4" id="KW-0145">Chemotaxis</keyword>
<evidence type="ECO:0000256" key="12">
    <source>
        <dbReference type="SAM" id="Phobius"/>
    </source>
</evidence>
<dbReference type="GO" id="GO:0005886">
    <property type="term" value="C:plasma membrane"/>
    <property type="evidence" value="ECO:0007669"/>
    <property type="project" value="UniProtKB-SubCell"/>
</dbReference>
<dbReference type="InterPro" id="IPR004090">
    <property type="entry name" value="Chemotax_Me-accpt_rcpt"/>
</dbReference>
<keyword evidence="16" id="KW-1185">Reference proteome</keyword>
<sequence>MRIEGKVKFLQISADIEDWSICIDEFRMKLTIKFRLLATLTLLGLLLMVSGVLGIAGMHGSNSAVAQAYMSDVAAATSLGKSNLNLTVVRTTLDRVLLHPEAPDTGALIDKALNYLAVSDAAWKEYRALPASDAEAELSKAVADARAAMLHGALEPMVDAMRRGDHPSADHLAMVDMPPLAASLTQKTAALDKFRTAQGAERYKSAQDRYDLLFTVTLVAIAVGLLACVTCGLSLLRAIARPIEMTVQHVERIAQGDMSQQLRFETDDEMGRLVNSVGQMQRGVAAMIEQIARGSDSIAAATQQISAGNADLSARTEAQAASVEETAASMEQLTSAVSQNAEHARAARALAEETNVTAGAGADVVNQVIVAMKDIHDGAKRMNEIIGVIEGIAFQTNILALNAAVEAARAGEEGRGFAVVAGEVRTLAQRSASAAKEIKALIDASAARVDDGSRLVGRAGQTIGEVRAAVSRVSSIMNEIATASAEQSDGIEEVNRAVSQMDEMSQQNAALVEQAAAAAASLKEQTDLLKAAAGRFRLVGVA</sequence>
<dbReference type="PRINTS" id="PR00260">
    <property type="entry name" value="CHEMTRNSDUCR"/>
</dbReference>
<keyword evidence="6 12" id="KW-0812">Transmembrane</keyword>
<proteinExistence type="inferred from homology"/>
<keyword evidence="5" id="KW-0997">Cell inner membrane</keyword>
<comment type="subcellular location">
    <subcellularLocation>
        <location evidence="1">Cell inner membrane</location>
        <topology evidence="1">Multi-pass membrane protein</topology>
    </subcellularLocation>
</comment>
<gene>
    <name evidence="15" type="ordered locus">Bphy_6386</name>
</gene>
<dbReference type="Gene3D" id="1.20.120.30">
    <property type="entry name" value="Aspartate receptor, ligand-binding domain"/>
    <property type="match status" value="1"/>
</dbReference>
<dbReference type="FunFam" id="1.10.287.950:FF:000001">
    <property type="entry name" value="Methyl-accepting chemotaxis sensory transducer"/>
    <property type="match status" value="1"/>
</dbReference>
<feature type="domain" description="HAMP" evidence="14">
    <location>
        <begin position="237"/>
        <end position="289"/>
    </location>
</feature>
<feature type="domain" description="Methyl-accepting transducer" evidence="13">
    <location>
        <begin position="294"/>
        <end position="523"/>
    </location>
</feature>
<comment type="similarity">
    <text evidence="10">Belongs to the methyl-accepting chemotaxis (MCP) protein family.</text>
</comment>
<evidence type="ECO:0000256" key="3">
    <source>
        <dbReference type="ARBA" id="ARBA00022481"/>
    </source>
</evidence>
<dbReference type="InterPro" id="IPR003660">
    <property type="entry name" value="HAMP_dom"/>
</dbReference>
<dbReference type="CDD" id="cd11386">
    <property type="entry name" value="MCP_signal"/>
    <property type="match status" value="1"/>
</dbReference>
<dbReference type="SMART" id="SM00304">
    <property type="entry name" value="HAMP"/>
    <property type="match status" value="1"/>
</dbReference>
<organism evidence="15 16">
    <name type="scientific">Paraburkholderia phymatum (strain DSM 17167 / CIP 108236 / LMG 21445 / STM815)</name>
    <name type="common">Burkholderia phymatum</name>
    <dbReference type="NCBI Taxonomy" id="391038"/>
    <lineage>
        <taxon>Bacteria</taxon>
        <taxon>Pseudomonadati</taxon>
        <taxon>Pseudomonadota</taxon>
        <taxon>Betaproteobacteria</taxon>
        <taxon>Burkholderiales</taxon>
        <taxon>Burkholderiaceae</taxon>
        <taxon>Paraburkholderia</taxon>
    </lineage>
</organism>
<evidence type="ECO:0000256" key="5">
    <source>
        <dbReference type="ARBA" id="ARBA00022519"/>
    </source>
</evidence>
<dbReference type="GO" id="GO:0006935">
    <property type="term" value="P:chemotaxis"/>
    <property type="evidence" value="ECO:0007669"/>
    <property type="project" value="UniProtKB-KW"/>
</dbReference>
<evidence type="ECO:0000256" key="10">
    <source>
        <dbReference type="ARBA" id="ARBA00029447"/>
    </source>
</evidence>
<accession>B2JWU0</accession>
<dbReference type="Pfam" id="PF02203">
    <property type="entry name" value="TarH"/>
    <property type="match status" value="1"/>
</dbReference>
<evidence type="ECO:0000259" key="14">
    <source>
        <dbReference type="PROSITE" id="PS50885"/>
    </source>
</evidence>
<keyword evidence="3" id="KW-0488">Methylation</keyword>
<evidence type="ECO:0000256" key="1">
    <source>
        <dbReference type="ARBA" id="ARBA00004429"/>
    </source>
</evidence>
<evidence type="ECO:0000256" key="11">
    <source>
        <dbReference type="PROSITE-ProRule" id="PRU00284"/>
    </source>
</evidence>
<dbReference type="CDD" id="cd06225">
    <property type="entry name" value="HAMP"/>
    <property type="match status" value="1"/>
</dbReference>
<evidence type="ECO:0000256" key="6">
    <source>
        <dbReference type="ARBA" id="ARBA00022692"/>
    </source>
</evidence>
<dbReference type="PANTHER" id="PTHR43531">
    <property type="entry name" value="PROTEIN ICFG"/>
    <property type="match status" value="1"/>
</dbReference>
<evidence type="ECO:0000256" key="8">
    <source>
        <dbReference type="ARBA" id="ARBA00023136"/>
    </source>
</evidence>
<keyword evidence="15" id="KW-0614">Plasmid</keyword>
<protein>
    <submittedName>
        <fullName evidence="15">Methyl-accepting chemotaxis sensory transducer</fullName>
    </submittedName>
</protein>
<dbReference type="GO" id="GO:0007165">
    <property type="term" value="P:signal transduction"/>
    <property type="evidence" value="ECO:0007669"/>
    <property type="project" value="UniProtKB-KW"/>
</dbReference>
<keyword evidence="2" id="KW-1003">Cell membrane</keyword>
<reference evidence="16" key="1">
    <citation type="journal article" date="2014" name="Stand. Genomic Sci.">
        <title>Complete genome sequence of Burkholderia phymatum STM815(T), a broad host range and efficient nitrogen-fixing symbiont of Mimosa species.</title>
        <authorList>
            <person name="Moulin L."/>
            <person name="Klonowska A."/>
            <person name="Caroline B."/>
            <person name="Booth K."/>
            <person name="Vriezen J.A."/>
            <person name="Melkonian R."/>
            <person name="James E.K."/>
            <person name="Young J.P."/>
            <person name="Bena G."/>
            <person name="Hauser L."/>
            <person name="Land M."/>
            <person name="Kyrpides N."/>
            <person name="Bruce D."/>
            <person name="Chain P."/>
            <person name="Copeland A."/>
            <person name="Pitluck S."/>
            <person name="Woyke T."/>
            <person name="Lizotte-Waniewski M."/>
            <person name="Bristow J."/>
            <person name="Riley M."/>
        </authorList>
    </citation>
    <scope>NUCLEOTIDE SEQUENCE [LARGE SCALE GENOMIC DNA]</scope>
    <source>
        <strain evidence="16">DSM 17167 / CIP 108236 / LMG 21445 / STM815</strain>
        <plasmid evidence="16">Plasmid pBPHY01</plasmid>
    </source>
</reference>
<evidence type="ECO:0000313" key="15">
    <source>
        <dbReference type="EMBL" id="ACC75417.1"/>
    </source>
</evidence>
<dbReference type="SUPFAM" id="SSF47170">
    <property type="entry name" value="Aspartate receptor, ligand-binding domain"/>
    <property type="match status" value="1"/>
</dbReference>
<dbReference type="Proteomes" id="UP000001192">
    <property type="component" value="Plasmid pBPHY01"/>
</dbReference>
<dbReference type="PROSITE" id="PS50885">
    <property type="entry name" value="HAMP"/>
    <property type="match status" value="1"/>
</dbReference>
<dbReference type="PROSITE" id="PS50111">
    <property type="entry name" value="CHEMOTAXIS_TRANSDUC_2"/>
    <property type="match status" value="1"/>
</dbReference>
<dbReference type="Pfam" id="PF00672">
    <property type="entry name" value="HAMP"/>
    <property type="match status" value="1"/>
</dbReference>
<dbReference type="SMART" id="SM00283">
    <property type="entry name" value="MA"/>
    <property type="match status" value="1"/>
</dbReference>
<dbReference type="PANTHER" id="PTHR43531:SF14">
    <property type="entry name" value="METHYL-ACCEPTING CHEMOTAXIS PROTEIN I-RELATED"/>
    <property type="match status" value="1"/>
</dbReference>
<evidence type="ECO:0000256" key="4">
    <source>
        <dbReference type="ARBA" id="ARBA00022500"/>
    </source>
</evidence>
<feature type="transmembrane region" description="Helical" evidence="12">
    <location>
        <begin position="36"/>
        <end position="58"/>
    </location>
</feature>
<geneLocation type="plasmid" evidence="15 16">
    <name>pBPHY01</name>
</geneLocation>
<dbReference type="InterPro" id="IPR035440">
    <property type="entry name" value="4HB_MCP_dom_sf"/>
</dbReference>
<dbReference type="GO" id="GO:0004888">
    <property type="term" value="F:transmembrane signaling receptor activity"/>
    <property type="evidence" value="ECO:0007669"/>
    <property type="project" value="InterPro"/>
</dbReference>
<dbReference type="EMBL" id="CP001045">
    <property type="protein sequence ID" value="ACC75417.1"/>
    <property type="molecule type" value="Genomic_DNA"/>
</dbReference>
<evidence type="ECO:0000259" key="13">
    <source>
        <dbReference type="PROSITE" id="PS50111"/>
    </source>
</evidence>